<keyword evidence="2" id="KW-1185">Reference proteome</keyword>
<proteinExistence type="predicted"/>
<accession>A0A1M6H670</accession>
<evidence type="ECO:0000313" key="1">
    <source>
        <dbReference type="EMBL" id="SHJ17670.1"/>
    </source>
</evidence>
<gene>
    <name evidence="1" type="ORF">SAMN02745725_01917</name>
</gene>
<evidence type="ECO:0000313" key="2">
    <source>
        <dbReference type="Proteomes" id="UP000184185"/>
    </source>
</evidence>
<evidence type="ECO:0008006" key="3">
    <source>
        <dbReference type="Google" id="ProtNLM"/>
    </source>
</evidence>
<dbReference type="AlphaFoldDB" id="A0A1M6H670"/>
<name>A0A1M6H670_PSEXY</name>
<sequence>MPKKKDLIEKLFRKPYPRNFTTRELDTLMGKCNCVKFQGGRGSGIGYRHTITGRQVQFDGPHPGNELYRDMVDRIKNFIIEIDEKE</sequence>
<dbReference type="Proteomes" id="UP000184185">
    <property type="component" value="Unassembled WGS sequence"/>
</dbReference>
<reference evidence="1 2" key="1">
    <citation type="submission" date="2016-11" db="EMBL/GenBank/DDBJ databases">
        <authorList>
            <person name="Jaros S."/>
            <person name="Januszkiewicz K."/>
            <person name="Wedrychowicz H."/>
        </authorList>
    </citation>
    <scope>NUCLEOTIDE SEQUENCE [LARGE SCALE GENOMIC DNA]</scope>
    <source>
        <strain evidence="1 2">DSM 14809</strain>
    </source>
</reference>
<protein>
    <recommendedName>
        <fullName evidence="3">HicA toxin of toxin-antitoxin</fullName>
    </recommendedName>
</protein>
<dbReference type="EMBL" id="FQYQ01000012">
    <property type="protein sequence ID" value="SHJ17670.1"/>
    <property type="molecule type" value="Genomic_DNA"/>
</dbReference>
<organism evidence="1 2">
    <name type="scientific">Pseudobutyrivibrio xylanivorans DSM 14809</name>
    <dbReference type="NCBI Taxonomy" id="1123012"/>
    <lineage>
        <taxon>Bacteria</taxon>
        <taxon>Bacillati</taxon>
        <taxon>Bacillota</taxon>
        <taxon>Clostridia</taxon>
        <taxon>Lachnospirales</taxon>
        <taxon>Lachnospiraceae</taxon>
        <taxon>Pseudobutyrivibrio</taxon>
    </lineage>
</organism>